<feature type="compositionally biased region" description="Basic residues" evidence="4">
    <location>
        <begin position="670"/>
        <end position="683"/>
    </location>
</feature>
<feature type="compositionally biased region" description="Basic and acidic residues" evidence="4">
    <location>
        <begin position="487"/>
        <end position="496"/>
    </location>
</feature>
<feature type="transmembrane region" description="Helical" evidence="5">
    <location>
        <begin position="274"/>
        <end position="297"/>
    </location>
</feature>
<feature type="region of interest" description="Disordered" evidence="4">
    <location>
        <begin position="1"/>
        <end position="75"/>
    </location>
</feature>
<feature type="compositionally biased region" description="Polar residues" evidence="4">
    <location>
        <begin position="22"/>
        <end position="42"/>
    </location>
</feature>
<dbReference type="Proteomes" id="UP000708208">
    <property type="component" value="Unassembled WGS sequence"/>
</dbReference>
<keyword evidence="5" id="KW-0812">Transmembrane</keyword>
<comment type="subcellular location">
    <subcellularLocation>
        <location evidence="1">Nucleus</location>
    </subcellularLocation>
</comment>
<dbReference type="PANTHER" id="PTHR14369">
    <property type="entry name" value="SURFEIT LOCUS PROTEIN 6"/>
    <property type="match status" value="1"/>
</dbReference>
<dbReference type="GO" id="GO:0003677">
    <property type="term" value="F:DNA binding"/>
    <property type="evidence" value="ECO:0007669"/>
    <property type="project" value="TreeGrafter"/>
</dbReference>
<feature type="compositionally biased region" description="Basic and acidic residues" evidence="4">
    <location>
        <begin position="638"/>
        <end position="654"/>
    </location>
</feature>
<feature type="compositionally biased region" description="Polar residues" evidence="4">
    <location>
        <begin position="499"/>
        <end position="514"/>
    </location>
</feature>
<feature type="compositionally biased region" description="Polar residues" evidence="4">
    <location>
        <begin position="56"/>
        <end position="66"/>
    </location>
</feature>
<accession>A0A8J2J381</accession>
<feature type="domain" description="Ribosomal RNA-processing protein 14/surfeit locus protein 6 C-terminal" evidence="6">
    <location>
        <begin position="468"/>
        <end position="673"/>
    </location>
</feature>
<protein>
    <recommendedName>
        <fullName evidence="6">Ribosomal RNA-processing protein 14/surfeit locus protein 6 C-terminal domain-containing protein</fullName>
    </recommendedName>
</protein>
<feature type="compositionally biased region" description="Polar residues" evidence="4">
    <location>
        <begin position="436"/>
        <end position="448"/>
    </location>
</feature>
<dbReference type="EMBL" id="CAJVCH010017626">
    <property type="protein sequence ID" value="CAG7683958.1"/>
    <property type="molecule type" value="Genomic_DNA"/>
</dbReference>
<name>A0A8J2J381_9HEXA</name>
<keyword evidence="8" id="KW-1185">Reference proteome</keyword>
<dbReference type="InterPro" id="IPR007019">
    <property type="entry name" value="SURF6"/>
</dbReference>
<proteinExistence type="inferred from homology"/>
<organism evidence="7 8">
    <name type="scientific">Allacma fusca</name>
    <dbReference type="NCBI Taxonomy" id="39272"/>
    <lineage>
        <taxon>Eukaryota</taxon>
        <taxon>Metazoa</taxon>
        <taxon>Ecdysozoa</taxon>
        <taxon>Arthropoda</taxon>
        <taxon>Hexapoda</taxon>
        <taxon>Collembola</taxon>
        <taxon>Symphypleona</taxon>
        <taxon>Sminthuridae</taxon>
        <taxon>Allacma</taxon>
    </lineage>
</organism>
<comment type="caution">
    <text evidence="7">The sequence shown here is derived from an EMBL/GenBank/DDBJ whole genome shotgun (WGS) entry which is preliminary data.</text>
</comment>
<keyword evidence="5" id="KW-0472">Membrane</keyword>
<evidence type="ECO:0000259" key="6">
    <source>
        <dbReference type="Pfam" id="PF04935"/>
    </source>
</evidence>
<dbReference type="Pfam" id="PF04935">
    <property type="entry name" value="SURF6"/>
    <property type="match status" value="1"/>
</dbReference>
<keyword evidence="5" id="KW-1133">Transmembrane helix</keyword>
<sequence length="683" mass="77533">MKFPLNKAGAKSKNRKQGGGPSKNNPSKTSQKSGAKNVPEQKNTPKQEEIKRVTPNPKTSSDNSEPSPLASKKSGSSLSSFHNFFHSGSLQTHNQHAKPKKSIMVYNTKYHQPEKKESCGKRFLKNPCKCCCSPICTLTRCCIIIAALLIFTGLLKLIEFRDMPEHQLCVQILKTRTSDPYTPEDAEAKCYTLKDAMIVTIFFYTLAAITAGVLLLFATQISLEWTVFAFIGMLVFAVIMFITANAILCQLATSRRLSYVSNAERETAVNVETAVQIIQTMIAIFLYIYFALCAWALKLRMKEEYGRSTKKKRHQEKLLMKNYGDFHPKDNSRIFISTSLWPGTWYRKIACVRRARNAISCVQHMVVVRVARRRMPLPKNARSKVAKLYQSEKEFIFKIFQRLPEGIRGDTGNSLEDEYIIESDEEPGLTAKKAKFQQSLKQASSGRSYSHEELKRRLQEKITSLGKERTENQNSDKSVRRKKLKAKKAEALEAKKRSFTSQANPNLGGSSNKTGAKIGNSALAEKTPLQKKPVKKTNGEIVYSKFDFISDDKKPKEFTINKNAVSATKMLKVVTKTEGMIEKLKGEGKTAEAVTVADKMKWNNALQKAKGTKVRDDPALLKKTIKKQEKIKKVKDKKWKERVETKEKFMDQRQAKRQSNLQKRKDDKVKKFKKAQRKKGRIA</sequence>
<keyword evidence="3" id="KW-0539">Nucleus</keyword>
<dbReference type="InterPro" id="IPR029190">
    <property type="entry name" value="Rrp14/SURF6_C"/>
</dbReference>
<comment type="similarity">
    <text evidence="2">Belongs to the SURF6 family.</text>
</comment>
<feature type="region of interest" description="Disordered" evidence="4">
    <location>
        <begin position="629"/>
        <end position="683"/>
    </location>
</feature>
<dbReference type="AlphaFoldDB" id="A0A8J2J381"/>
<dbReference type="GO" id="GO:0042274">
    <property type="term" value="P:ribosomal small subunit biogenesis"/>
    <property type="evidence" value="ECO:0007669"/>
    <property type="project" value="TreeGrafter"/>
</dbReference>
<gene>
    <name evidence="7" type="ORF">AFUS01_LOCUS2997</name>
</gene>
<dbReference type="GO" id="GO:0042273">
    <property type="term" value="P:ribosomal large subunit biogenesis"/>
    <property type="evidence" value="ECO:0007669"/>
    <property type="project" value="TreeGrafter"/>
</dbReference>
<reference evidence="7" key="1">
    <citation type="submission" date="2021-06" db="EMBL/GenBank/DDBJ databases">
        <authorList>
            <person name="Hodson N. C."/>
            <person name="Mongue J. A."/>
            <person name="Jaron S. K."/>
        </authorList>
    </citation>
    <scope>NUCLEOTIDE SEQUENCE</scope>
</reference>
<evidence type="ECO:0000313" key="7">
    <source>
        <dbReference type="EMBL" id="CAG7683958.1"/>
    </source>
</evidence>
<feature type="compositionally biased region" description="Basic and acidic residues" evidence="4">
    <location>
        <begin position="43"/>
        <end position="52"/>
    </location>
</feature>
<feature type="transmembrane region" description="Helical" evidence="5">
    <location>
        <begin position="137"/>
        <end position="158"/>
    </location>
</feature>
<feature type="region of interest" description="Disordered" evidence="4">
    <location>
        <begin position="435"/>
        <end position="517"/>
    </location>
</feature>
<evidence type="ECO:0000313" key="8">
    <source>
        <dbReference type="Proteomes" id="UP000708208"/>
    </source>
</evidence>
<dbReference type="PANTHER" id="PTHR14369:SF0">
    <property type="entry name" value="SURFEIT LOCUS PROTEIN 6"/>
    <property type="match status" value="1"/>
</dbReference>
<evidence type="ECO:0000256" key="3">
    <source>
        <dbReference type="ARBA" id="ARBA00023242"/>
    </source>
</evidence>
<evidence type="ECO:0000256" key="5">
    <source>
        <dbReference type="SAM" id="Phobius"/>
    </source>
</evidence>
<feature type="transmembrane region" description="Helical" evidence="5">
    <location>
        <begin position="201"/>
        <end position="221"/>
    </location>
</feature>
<dbReference type="OrthoDB" id="444809at2759"/>
<evidence type="ECO:0000256" key="2">
    <source>
        <dbReference type="ARBA" id="ARBA00005904"/>
    </source>
</evidence>
<evidence type="ECO:0000256" key="4">
    <source>
        <dbReference type="SAM" id="MobiDB-lite"/>
    </source>
</evidence>
<dbReference type="GO" id="GO:0003723">
    <property type="term" value="F:RNA binding"/>
    <property type="evidence" value="ECO:0007669"/>
    <property type="project" value="TreeGrafter"/>
</dbReference>
<evidence type="ECO:0000256" key="1">
    <source>
        <dbReference type="ARBA" id="ARBA00004123"/>
    </source>
</evidence>
<feature type="transmembrane region" description="Helical" evidence="5">
    <location>
        <begin position="227"/>
        <end position="253"/>
    </location>
</feature>
<feature type="compositionally biased region" description="Basic and acidic residues" evidence="4">
    <location>
        <begin position="449"/>
        <end position="471"/>
    </location>
</feature>
<dbReference type="GO" id="GO:0005730">
    <property type="term" value="C:nucleolus"/>
    <property type="evidence" value="ECO:0007669"/>
    <property type="project" value="TreeGrafter"/>
</dbReference>